<comment type="catalytic activity">
    <reaction evidence="2">
        <text>oxidized coenzyme F420-(gamma-L-Glu)(n) + a quinol + H(+) = reduced coenzyme F420-(gamma-L-Glu)(n) + a quinone</text>
        <dbReference type="Rhea" id="RHEA:39663"/>
        <dbReference type="Rhea" id="RHEA-COMP:12939"/>
        <dbReference type="Rhea" id="RHEA-COMP:14378"/>
        <dbReference type="ChEBI" id="CHEBI:15378"/>
        <dbReference type="ChEBI" id="CHEBI:24646"/>
        <dbReference type="ChEBI" id="CHEBI:132124"/>
        <dbReference type="ChEBI" id="CHEBI:133980"/>
        <dbReference type="ChEBI" id="CHEBI:139511"/>
    </reaction>
</comment>
<evidence type="ECO:0000256" key="1">
    <source>
        <dbReference type="ARBA" id="ARBA00008710"/>
    </source>
</evidence>
<keyword evidence="4" id="KW-1185">Reference proteome</keyword>
<dbReference type="EMBL" id="BAAANK010000010">
    <property type="protein sequence ID" value="GAA1844573.1"/>
    <property type="molecule type" value="Genomic_DNA"/>
</dbReference>
<name>A0ABN2MZ74_9MICO</name>
<dbReference type="NCBIfam" id="TIGR00026">
    <property type="entry name" value="hi_GC_TIGR00026"/>
    <property type="match status" value="1"/>
</dbReference>
<dbReference type="Proteomes" id="UP001501746">
    <property type="component" value="Unassembled WGS sequence"/>
</dbReference>
<comment type="caution">
    <text evidence="3">The sequence shown here is derived from an EMBL/GenBank/DDBJ whole genome shotgun (WGS) entry which is preliminary data.</text>
</comment>
<dbReference type="PANTHER" id="PTHR39428:SF1">
    <property type="entry name" value="F420H(2)-DEPENDENT QUINONE REDUCTASE RV1261C"/>
    <property type="match status" value="1"/>
</dbReference>
<dbReference type="InterPro" id="IPR004378">
    <property type="entry name" value="F420H2_quin_Rdtase"/>
</dbReference>
<comment type="similarity">
    <text evidence="1">Belongs to the F420H(2)-dependent quinone reductase family.</text>
</comment>
<proteinExistence type="inferred from homology"/>
<sequence length="178" mass="20184">MDQTRNSDAARELPPPAARTPRIPPRWFVRSAWVVHRGIYRVTGGRKGLWPPRPERWGTMRLTTTGRRTGRERSVIVAYFEDGPNLVTLAMNGWAEPEPAWWLNLLADPDATVVLPTGHRAVRARPAVGMERARLWSAWQTYGDDIEALSARRSRETAVVVLEPRDARQRRTPTEASA</sequence>
<evidence type="ECO:0000313" key="3">
    <source>
        <dbReference type="EMBL" id="GAA1844573.1"/>
    </source>
</evidence>
<protein>
    <submittedName>
        <fullName evidence="3">Nitroreductase/quinone reductase family protein</fullName>
    </submittedName>
</protein>
<evidence type="ECO:0000313" key="4">
    <source>
        <dbReference type="Proteomes" id="UP001501746"/>
    </source>
</evidence>
<dbReference type="PANTHER" id="PTHR39428">
    <property type="entry name" value="F420H(2)-DEPENDENT QUINONE REDUCTASE RV1261C"/>
    <property type="match status" value="1"/>
</dbReference>
<organism evidence="3 4">
    <name type="scientific">Agromyces salentinus</name>
    <dbReference type="NCBI Taxonomy" id="269421"/>
    <lineage>
        <taxon>Bacteria</taxon>
        <taxon>Bacillati</taxon>
        <taxon>Actinomycetota</taxon>
        <taxon>Actinomycetes</taxon>
        <taxon>Micrococcales</taxon>
        <taxon>Microbacteriaceae</taxon>
        <taxon>Agromyces</taxon>
    </lineage>
</organism>
<gene>
    <name evidence="3" type="ORF">GCM10009750_33680</name>
</gene>
<reference evidence="3 4" key="1">
    <citation type="journal article" date="2019" name="Int. J. Syst. Evol. Microbiol.">
        <title>The Global Catalogue of Microorganisms (GCM) 10K type strain sequencing project: providing services to taxonomists for standard genome sequencing and annotation.</title>
        <authorList>
            <consortium name="The Broad Institute Genomics Platform"/>
            <consortium name="The Broad Institute Genome Sequencing Center for Infectious Disease"/>
            <person name="Wu L."/>
            <person name="Ma J."/>
        </authorList>
    </citation>
    <scope>NUCLEOTIDE SEQUENCE [LARGE SCALE GENOMIC DNA]</scope>
    <source>
        <strain evidence="3 4">JCM 14323</strain>
    </source>
</reference>
<dbReference type="RefSeq" id="WP_157428891.1">
    <property type="nucleotide sequence ID" value="NZ_BAAANK010000010.1"/>
</dbReference>
<accession>A0ABN2MZ74</accession>
<dbReference type="Gene3D" id="2.30.110.10">
    <property type="entry name" value="Electron Transport, Fmn-binding Protein, Chain A"/>
    <property type="match status" value="1"/>
</dbReference>
<dbReference type="InterPro" id="IPR012349">
    <property type="entry name" value="Split_barrel_FMN-bd"/>
</dbReference>
<evidence type="ECO:0000256" key="2">
    <source>
        <dbReference type="ARBA" id="ARBA00049106"/>
    </source>
</evidence>
<dbReference type="Pfam" id="PF04075">
    <property type="entry name" value="F420H2_quin_red"/>
    <property type="match status" value="1"/>
</dbReference>